<feature type="non-terminal residue" evidence="1">
    <location>
        <position position="77"/>
    </location>
</feature>
<dbReference type="AlphaFoldDB" id="A0AAD8BWP4"/>
<gene>
    <name evidence="1" type="ORF">Bpfe_009430</name>
</gene>
<name>A0AAD8BWP4_BIOPF</name>
<feature type="non-terminal residue" evidence="1">
    <location>
        <position position="1"/>
    </location>
</feature>
<evidence type="ECO:0000313" key="1">
    <source>
        <dbReference type="EMBL" id="KAK0061269.1"/>
    </source>
</evidence>
<keyword evidence="2" id="KW-1185">Reference proteome</keyword>
<reference evidence="1" key="1">
    <citation type="journal article" date="2023" name="PLoS Negl. Trop. Dis.">
        <title>A genome sequence for Biomphalaria pfeifferi, the major vector snail for the human-infecting parasite Schistosoma mansoni.</title>
        <authorList>
            <person name="Bu L."/>
            <person name="Lu L."/>
            <person name="Laidemitt M.R."/>
            <person name="Zhang S.M."/>
            <person name="Mutuku M."/>
            <person name="Mkoji G."/>
            <person name="Steinauer M."/>
            <person name="Loker E.S."/>
        </authorList>
    </citation>
    <scope>NUCLEOTIDE SEQUENCE</scope>
    <source>
        <strain evidence="1">KasaAsao</strain>
    </source>
</reference>
<dbReference type="Proteomes" id="UP001233172">
    <property type="component" value="Unassembled WGS sequence"/>
</dbReference>
<protein>
    <submittedName>
        <fullName evidence="1">Uncharacterized protein</fullName>
    </submittedName>
</protein>
<dbReference type="EMBL" id="JASAOG010000031">
    <property type="protein sequence ID" value="KAK0061269.1"/>
    <property type="molecule type" value="Genomic_DNA"/>
</dbReference>
<proteinExistence type="predicted"/>
<evidence type="ECO:0000313" key="2">
    <source>
        <dbReference type="Proteomes" id="UP001233172"/>
    </source>
</evidence>
<reference evidence="1" key="2">
    <citation type="submission" date="2023-04" db="EMBL/GenBank/DDBJ databases">
        <authorList>
            <person name="Bu L."/>
            <person name="Lu L."/>
            <person name="Laidemitt M.R."/>
            <person name="Zhang S.M."/>
            <person name="Mutuku M."/>
            <person name="Mkoji G."/>
            <person name="Steinauer M."/>
            <person name="Loker E.S."/>
        </authorList>
    </citation>
    <scope>NUCLEOTIDE SEQUENCE</scope>
    <source>
        <strain evidence="1">KasaAsao</strain>
        <tissue evidence="1">Whole Snail</tissue>
    </source>
</reference>
<accession>A0AAD8BWP4</accession>
<organism evidence="1 2">
    <name type="scientific">Biomphalaria pfeifferi</name>
    <name type="common">Bloodfluke planorb</name>
    <name type="synonym">Freshwater snail</name>
    <dbReference type="NCBI Taxonomy" id="112525"/>
    <lineage>
        <taxon>Eukaryota</taxon>
        <taxon>Metazoa</taxon>
        <taxon>Spiralia</taxon>
        <taxon>Lophotrochozoa</taxon>
        <taxon>Mollusca</taxon>
        <taxon>Gastropoda</taxon>
        <taxon>Heterobranchia</taxon>
        <taxon>Euthyneura</taxon>
        <taxon>Panpulmonata</taxon>
        <taxon>Hygrophila</taxon>
        <taxon>Lymnaeoidea</taxon>
        <taxon>Planorbidae</taxon>
        <taxon>Biomphalaria</taxon>
    </lineage>
</organism>
<sequence>CLSLSQGGLDQSHALRPDISLSNNAIASYTSVYHLPTRPSDLLSPELNVDFLYSISLLSLPPPLHPPEFSSLTIVLT</sequence>
<comment type="caution">
    <text evidence="1">The sequence shown here is derived from an EMBL/GenBank/DDBJ whole genome shotgun (WGS) entry which is preliminary data.</text>
</comment>